<dbReference type="EMBL" id="AVOT02022334">
    <property type="protein sequence ID" value="MBW0511691.1"/>
    <property type="molecule type" value="Genomic_DNA"/>
</dbReference>
<comment type="caution">
    <text evidence="2">The sequence shown here is derived from an EMBL/GenBank/DDBJ whole genome shotgun (WGS) entry which is preliminary data.</text>
</comment>
<proteinExistence type="predicted"/>
<evidence type="ECO:0000313" key="2">
    <source>
        <dbReference type="EMBL" id="MBW0511691.1"/>
    </source>
</evidence>
<evidence type="ECO:0000313" key="3">
    <source>
        <dbReference type="Proteomes" id="UP000765509"/>
    </source>
</evidence>
<feature type="compositionally biased region" description="Basic and acidic residues" evidence="1">
    <location>
        <begin position="12"/>
        <end position="22"/>
    </location>
</feature>
<gene>
    <name evidence="2" type="ORF">O181_051406</name>
</gene>
<dbReference type="Proteomes" id="UP000765509">
    <property type="component" value="Unassembled WGS sequence"/>
</dbReference>
<dbReference type="AlphaFoldDB" id="A0A9Q3HNB5"/>
<reference evidence="2" key="1">
    <citation type="submission" date="2021-03" db="EMBL/GenBank/DDBJ databases">
        <title>Draft genome sequence of rust myrtle Austropuccinia psidii MF-1, a brazilian biotype.</title>
        <authorList>
            <person name="Quecine M.C."/>
            <person name="Pachon D.M.R."/>
            <person name="Bonatelli M.L."/>
            <person name="Correr F.H."/>
            <person name="Franceschini L.M."/>
            <person name="Leite T.F."/>
            <person name="Margarido G.R.A."/>
            <person name="Almeida C.A."/>
            <person name="Ferrarezi J.A."/>
            <person name="Labate C.A."/>
        </authorList>
    </citation>
    <scope>NUCLEOTIDE SEQUENCE</scope>
    <source>
        <strain evidence="2">MF-1</strain>
    </source>
</reference>
<protein>
    <submittedName>
        <fullName evidence="2">Uncharacterized protein</fullName>
    </submittedName>
</protein>
<sequence length="80" mass="9115">MTQKGHLGLSPAKERGWRKAKGDWLGGLEAPRRQKESPGPKSKIKAQGLVIWKLAKEANDGRIWPEAINDDWWPEMAKWP</sequence>
<name>A0A9Q3HNB5_9BASI</name>
<evidence type="ECO:0000256" key="1">
    <source>
        <dbReference type="SAM" id="MobiDB-lite"/>
    </source>
</evidence>
<keyword evidence="3" id="KW-1185">Reference proteome</keyword>
<feature type="region of interest" description="Disordered" evidence="1">
    <location>
        <begin position="1"/>
        <end position="44"/>
    </location>
</feature>
<organism evidence="2 3">
    <name type="scientific">Austropuccinia psidii MF-1</name>
    <dbReference type="NCBI Taxonomy" id="1389203"/>
    <lineage>
        <taxon>Eukaryota</taxon>
        <taxon>Fungi</taxon>
        <taxon>Dikarya</taxon>
        <taxon>Basidiomycota</taxon>
        <taxon>Pucciniomycotina</taxon>
        <taxon>Pucciniomycetes</taxon>
        <taxon>Pucciniales</taxon>
        <taxon>Sphaerophragmiaceae</taxon>
        <taxon>Austropuccinia</taxon>
    </lineage>
</organism>
<accession>A0A9Q3HNB5</accession>